<dbReference type="EMBL" id="BNAG01000001">
    <property type="protein sequence ID" value="GHE53462.1"/>
    <property type="molecule type" value="Genomic_DNA"/>
</dbReference>
<evidence type="ECO:0008006" key="9">
    <source>
        <dbReference type="Google" id="ProtNLM"/>
    </source>
</evidence>
<dbReference type="PANTHER" id="PTHR30250">
    <property type="entry name" value="PST FAMILY PREDICTED COLANIC ACID TRANSPORTER"/>
    <property type="match status" value="1"/>
</dbReference>
<evidence type="ECO:0000256" key="2">
    <source>
        <dbReference type="ARBA" id="ARBA00022475"/>
    </source>
</evidence>
<feature type="transmembrane region" description="Helical" evidence="6">
    <location>
        <begin position="101"/>
        <end position="131"/>
    </location>
</feature>
<evidence type="ECO:0000313" key="8">
    <source>
        <dbReference type="Proteomes" id="UP000658258"/>
    </source>
</evidence>
<dbReference type="Proteomes" id="UP000658258">
    <property type="component" value="Unassembled WGS sequence"/>
</dbReference>
<evidence type="ECO:0000256" key="5">
    <source>
        <dbReference type="ARBA" id="ARBA00023136"/>
    </source>
</evidence>
<keyword evidence="4 6" id="KW-1133">Transmembrane helix</keyword>
<feature type="transmembrane region" description="Helical" evidence="6">
    <location>
        <begin position="291"/>
        <end position="313"/>
    </location>
</feature>
<protein>
    <recommendedName>
        <fullName evidence="9">Polysaccharide biosynthesis protein C-terminal domain-containing protein</fullName>
    </recommendedName>
</protein>
<comment type="caution">
    <text evidence="7">The sequence shown here is derived from an EMBL/GenBank/DDBJ whole genome shotgun (WGS) entry which is preliminary data.</text>
</comment>
<keyword evidence="8" id="KW-1185">Reference proteome</keyword>
<feature type="transmembrane region" description="Helical" evidence="6">
    <location>
        <begin position="212"/>
        <end position="231"/>
    </location>
</feature>
<evidence type="ECO:0000256" key="6">
    <source>
        <dbReference type="SAM" id="Phobius"/>
    </source>
</evidence>
<feature type="transmembrane region" description="Helical" evidence="6">
    <location>
        <begin position="325"/>
        <end position="346"/>
    </location>
</feature>
<keyword evidence="3 6" id="KW-0812">Transmembrane</keyword>
<feature type="transmembrane region" description="Helical" evidence="6">
    <location>
        <begin position="29"/>
        <end position="47"/>
    </location>
</feature>
<feature type="transmembrane region" description="Helical" evidence="6">
    <location>
        <begin position="175"/>
        <end position="191"/>
    </location>
</feature>
<feature type="transmembrane region" description="Helical" evidence="6">
    <location>
        <begin position="152"/>
        <end position="169"/>
    </location>
</feature>
<feature type="transmembrane region" description="Helical" evidence="6">
    <location>
        <begin position="59"/>
        <end position="81"/>
    </location>
</feature>
<gene>
    <name evidence="7" type="ORF">GCM10011340_04970</name>
</gene>
<evidence type="ECO:0000256" key="3">
    <source>
        <dbReference type="ARBA" id="ARBA00022692"/>
    </source>
</evidence>
<feature type="transmembrane region" description="Helical" evidence="6">
    <location>
        <begin position="380"/>
        <end position="403"/>
    </location>
</feature>
<comment type="subcellular location">
    <subcellularLocation>
        <location evidence="1">Cell membrane</location>
        <topology evidence="1">Multi-pass membrane protein</topology>
    </subcellularLocation>
</comment>
<proteinExistence type="predicted"/>
<organism evidence="7 8">
    <name type="scientific">Roseivirga thermotolerans</name>
    <dbReference type="NCBI Taxonomy" id="1758176"/>
    <lineage>
        <taxon>Bacteria</taxon>
        <taxon>Pseudomonadati</taxon>
        <taxon>Bacteroidota</taxon>
        <taxon>Cytophagia</taxon>
        <taxon>Cytophagales</taxon>
        <taxon>Roseivirgaceae</taxon>
        <taxon>Roseivirga</taxon>
    </lineage>
</organism>
<evidence type="ECO:0000313" key="7">
    <source>
        <dbReference type="EMBL" id="GHE53462.1"/>
    </source>
</evidence>
<reference evidence="8" key="1">
    <citation type="journal article" date="2019" name="Int. J. Syst. Evol. Microbiol.">
        <title>The Global Catalogue of Microorganisms (GCM) 10K type strain sequencing project: providing services to taxonomists for standard genome sequencing and annotation.</title>
        <authorList>
            <consortium name="The Broad Institute Genomics Platform"/>
            <consortium name="The Broad Institute Genome Sequencing Center for Infectious Disease"/>
            <person name="Wu L."/>
            <person name="Ma J."/>
        </authorList>
    </citation>
    <scope>NUCLEOTIDE SEQUENCE [LARGE SCALE GENOMIC DNA]</scope>
    <source>
        <strain evidence="8">CGMCC 1.15111</strain>
    </source>
</reference>
<evidence type="ECO:0000256" key="1">
    <source>
        <dbReference type="ARBA" id="ARBA00004651"/>
    </source>
</evidence>
<dbReference type="InterPro" id="IPR050833">
    <property type="entry name" value="Poly_Biosynth_Transport"/>
</dbReference>
<evidence type="ECO:0000256" key="4">
    <source>
        <dbReference type="ARBA" id="ARBA00022989"/>
    </source>
</evidence>
<name>A0ABQ3I0P9_9BACT</name>
<sequence length="416" mass="48036">MPKTSVFNNMVLLLKKFQSSTHLKNFKNFIGGGVLFLALNYVVNFIINTKLTKDQLGLFSYYQNIFALISSVLILGMHHGYLRFNENLNSLPHLSKHLGKYLLGVTLALYLAIGVVLNDFYTSSLIFLVLFNERTYFYRSVKNIRTMNLYKVGYALILLASLLLFFQVGDNDYKKVLGLIGFSYALVYIVNGTFSRSSHLGFKDRTITLKDWLKYSVPIALTEILSWTLQYSDQVFIKLFFTEVDLSNYSIAGRVLRLIKAFTSLFLLYYPLLYFEEARKSNFATIRKFRASFITILLIMTLSLIGFKDYIYILLGARKYLEYTGVFTILIVGEFLRISSSIYLTYRTYLKQTFYMTIIAFSTAVCSVGLNSLLLKQGDIYTAAYVQLTCSILYLLLTFLFVFKQERAYFTTKKNE</sequence>
<keyword evidence="2" id="KW-1003">Cell membrane</keyword>
<feature type="transmembrane region" description="Helical" evidence="6">
    <location>
        <begin position="251"/>
        <end position="270"/>
    </location>
</feature>
<feature type="transmembrane region" description="Helical" evidence="6">
    <location>
        <begin position="353"/>
        <end position="374"/>
    </location>
</feature>
<accession>A0ABQ3I0P9</accession>
<dbReference type="PANTHER" id="PTHR30250:SF11">
    <property type="entry name" value="O-ANTIGEN TRANSPORTER-RELATED"/>
    <property type="match status" value="1"/>
</dbReference>
<keyword evidence="5 6" id="KW-0472">Membrane</keyword>